<proteinExistence type="predicted"/>
<feature type="region of interest" description="Disordered" evidence="1">
    <location>
        <begin position="64"/>
        <end position="85"/>
    </location>
</feature>
<comment type="caution">
    <text evidence="2">The sequence shown here is derived from an EMBL/GenBank/DDBJ whole genome shotgun (WGS) entry which is preliminary data.</text>
</comment>
<dbReference type="Pfam" id="PF13332">
    <property type="entry name" value="Fil_haemagg_2"/>
    <property type="match status" value="1"/>
</dbReference>
<evidence type="ECO:0000256" key="1">
    <source>
        <dbReference type="SAM" id="MobiDB-lite"/>
    </source>
</evidence>
<accession>A0ABP2U320</accession>
<evidence type="ECO:0000313" key="3">
    <source>
        <dbReference type="Proteomes" id="UP000018433"/>
    </source>
</evidence>
<dbReference type="InterPro" id="IPR025157">
    <property type="entry name" value="Hemagglutinin_rpt"/>
</dbReference>
<protein>
    <recommendedName>
        <fullName evidence="4">Trimeric autotransporter adhesin YadA-like head domain-containing protein</fullName>
    </recommendedName>
</protein>
<name>A0ABP2U320_9GAMM</name>
<keyword evidence="3" id="KW-1185">Reference proteome</keyword>
<evidence type="ECO:0000313" key="2">
    <source>
        <dbReference type="EMBL" id="ENV59188.1"/>
    </source>
</evidence>
<feature type="compositionally biased region" description="Polar residues" evidence="1">
    <location>
        <begin position="74"/>
        <end position="85"/>
    </location>
</feature>
<gene>
    <name evidence="2" type="ORF">F950_01731</name>
</gene>
<evidence type="ECO:0008006" key="4">
    <source>
        <dbReference type="Google" id="ProtNLM"/>
    </source>
</evidence>
<dbReference type="Proteomes" id="UP000018433">
    <property type="component" value="Unassembled WGS sequence"/>
</dbReference>
<dbReference type="EMBL" id="APPV01000011">
    <property type="protein sequence ID" value="ENV59188.1"/>
    <property type="molecule type" value="Genomic_DNA"/>
</dbReference>
<sequence>MCWIVSDFLGQKGTQLVAQNNVNIEAAQQTRTEESKNESMGWNAGVAVSYGSDGLAFGVTAGGNAGKGKGNGTETSYANSHVGSKDSQTIIQSGNTTNIIGGQVQGKGVQVDAKELNVESLQDKAIYKSKQQNIEGQVTVVIGTGVSASHNDIRQIHPVLYKILKENWDLYRHSRRYSRILANFSRETARI</sequence>
<reference evidence="2 3" key="1">
    <citation type="submission" date="2013-02" db="EMBL/GenBank/DDBJ databases">
        <title>The Genome Sequence of Acinetobacter soli NIPH 2899.</title>
        <authorList>
            <consortium name="The Broad Institute Genome Sequencing Platform"/>
            <consortium name="The Broad Institute Genome Sequencing Center for Infectious Disease"/>
            <person name="Cerqueira G."/>
            <person name="Feldgarden M."/>
            <person name="Courvalin P."/>
            <person name="Perichon B."/>
            <person name="Grillot-Courvalin C."/>
            <person name="Clermont D."/>
            <person name="Rocha E."/>
            <person name="Yoon E.-J."/>
            <person name="Nemec A."/>
            <person name="Walker B."/>
            <person name="Young S.K."/>
            <person name="Zeng Q."/>
            <person name="Gargeya S."/>
            <person name="Fitzgerald M."/>
            <person name="Haas B."/>
            <person name="Abouelleil A."/>
            <person name="Alvarado L."/>
            <person name="Arachchi H.M."/>
            <person name="Berlin A.M."/>
            <person name="Chapman S.B."/>
            <person name="Dewar J."/>
            <person name="Goldberg J."/>
            <person name="Griggs A."/>
            <person name="Gujja S."/>
            <person name="Hansen M."/>
            <person name="Howarth C."/>
            <person name="Imamovic A."/>
            <person name="Larimer J."/>
            <person name="McCowan C."/>
            <person name="Murphy C."/>
            <person name="Neiman D."/>
            <person name="Pearson M."/>
            <person name="Priest M."/>
            <person name="Roberts A."/>
            <person name="Saif S."/>
            <person name="Shea T."/>
            <person name="Sisk P."/>
            <person name="Sykes S."/>
            <person name="Wortman J."/>
            <person name="Nusbaum C."/>
            <person name="Birren B."/>
        </authorList>
    </citation>
    <scope>NUCLEOTIDE SEQUENCE [LARGE SCALE GENOMIC DNA]</scope>
    <source>
        <strain evidence="2 3">NIPH 2899</strain>
    </source>
</reference>
<organism evidence="2 3">
    <name type="scientific">Acinetobacter soli NIPH 2899</name>
    <dbReference type="NCBI Taxonomy" id="1217677"/>
    <lineage>
        <taxon>Bacteria</taxon>
        <taxon>Pseudomonadati</taxon>
        <taxon>Pseudomonadota</taxon>
        <taxon>Gammaproteobacteria</taxon>
        <taxon>Moraxellales</taxon>
        <taxon>Moraxellaceae</taxon>
        <taxon>Acinetobacter</taxon>
    </lineage>
</organism>